<dbReference type="Proteomes" id="UP000717585">
    <property type="component" value="Unassembled WGS sequence"/>
</dbReference>
<feature type="region of interest" description="Disordered" evidence="1">
    <location>
        <begin position="1"/>
        <end position="25"/>
    </location>
</feature>
<reference evidence="3" key="1">
    <citation type="submission" date="2021-05" db="EMBL/GenBank/DDBJ databases">
        <title>A free-living protist that lacks canonical eukaryotic 1 DNA replication and segregation systems.</title>
        <authorList>
            <person name="Salas-Leiva D.E."/>
            <person name="Tromer E.C."/>
            <person name="Curtis B.A."/>
            <person name="Jerlstrom-Hultqvist J."/>
            <person name="Kolisko M."/>
            <person name="Yi Z."/>
            <person name="Salas-Leiva J.S."/>
            <person name="Gallot-Lavallee L."/>
            <person name="Kops G.J.P.L."/>
            <person name="Archibald J.M."/>
            <person name="Simpson A.G.B."/>
            <person name="Roger A.J."/>
        </authorList>
    </citation>
    <scope>NUCLEOTIDE SEQUENCE</scope>
    <source>
        <strain evidence="3">BICM</strain>
    </source>
</reference>
<accession>A0A8J6AQ46</accession>
<dbReference type="InterPro" id="IPR036390">
    <property type="entry name" value="WH_DNA-bd_sf"/>
</dbReference>
<keyword evidence="4" id="KW-1185">Reference proteome</keyword>
<comment type="caution">
    <text evidence="3">The sequence shown here is derived from an EMBL/GenBank/DDBJ whole genome shotgun (WGS) entry which is preliminary data.</text>
</comment>
<sequence length="456" mass="49943">MSDSEGSFFDEDSDEFGFSENEDEEMMDIEDMDEDAVVDDEMTLVENKFVNAKSALATDPDNAILQLQEVAEADVGGSFCFKALKQLVLHAVSSDQAQARRYATRMVNEYLTSTGIETIGVQKLSATFVSLLAQTAFAHTAFSRFLAASIIIQLQQLKGSMARYPADQLGPLMYSALMTRATEELDAGESGQALTAATEASCIPGLNALQELDAAALLIRIHNRLHNTHLLRPLYAKCSALMRNTAVRPETEALVRECGGRLALVARNHGLAKIEYSRAREAFEQTGRGAKAIDMERMMALASMLSATSRPLFEGVMPRPELTPFAGLEAALLSADLDAGRRWAREIQAISSSYGEILDRILDRITTDAVCLFVRPYRCIAVKDVAAALSITETEVTSAITQLVLAGQLDDSLDDVTGMIEANDDPETERFSRRAVGVIERLVPKVRPTGRHKFYV</sequence>
<evidence type="ECO:0000259" key="2">
    <source>
        <dbReference type="SMART" id="SM00088"/>
    </source>
</evidence>
<dbReference type="Gene3D" id="1.25.40.570">
    <property type="match status" value="1"/>
</dbReference>
<organism evidence="3 4">
    <name type="scientific">Carpediemonas membranifera</name>
    <dbReference type="NCBI Taxonomy" id="201153"/>
    <lineage>
        <taxon>Eukaryota</taxon>
        <taxon>Metamonada</taxon>
        <taxon>Carpediemonas-like organisms</taxon>
        <taxon>Carpediemonas</taxon>
    </lineage>
</organism>
<protein>
    <submittedName>
        <fullName evidence="3">PCI domain</fullName>
    </submittedName>
</protein>
<dbReference type="Pfam" id="PF01399">
    <property type="entry name" value="PCI"/>
    <property type="match status" value="1"/>
</dbReference>
<dbReference type="AlphaFoldDB" id="A0A8J6AQ46"/>
<gene>
    <name evidence="3" type="ORF">J8273_7859</name>
</gene>
<proteinExistence type="predicted"/>
<name>A0A8J6AQ46_9EUKA</name>
<feature type="domain" description="PCI" evidence="2">
    <location>
        <begin position="356"/>
        <end position="445"/>
    </location>
</feature>
<dbReference type="SUPFAM" id="SSF46785">
    <property type="entry name" value="Winged helix' DNA-binding domain"/>
    <property type="match status" value="1"/>
</dbReference>
<dbReference type="InterPro" id="IPR050871">
    <property type="entry name" value="26S_Proteasome/COP9_Components"/>
</dbReference>
<evidence type="ECO:0000256" key="1">
    <source>
        <dbReference type="SAM" id="MobiDB-lite"/>
    </source>
</evidence>
<dbReference type="EMBL" id="JAHDYR010000064">
    <property type="protein sequence ID" value="KAG9390508.1"/>
    <property type="molecule type" value="Genomic_DNA"/>
</dbReference>
<dbReference type="SMART" id="SM00088">
    <property type="entry name" value="PINT"/>
    <property type="match status" value="1"/>
</dbReference>
<dbReference type="PANTHER" id="PTHR10678">
    <property type="entry name" value="26S PROTEASOME NON-ATPASE REGULATORY SUBUNIT 11/COP9 SIGNALOSOME COMPLEX SUBUNIT 2"/>
    <property type="match status" value="1"/>
</dbReference>
<evidence type="ECO:0000313" key="3">
    <source>
        <dbReference type="EMBL" id="KAG9390508.1"/>
    </source>
</evidence>
<dbReference type="InterPro" id="IPR000717">
    <property type="entry name" value="PCI_dom"/>
</dbReference>
<evidence type="ECO:0000313" key="4">
    <source>
        <dbReference type="Proteomes" id="UP000717585"/>
    </source>
</evidence>
<feature type="compositionally biased region" description="Acidic residues" evidence="1">
    <location>
        <begin position="8"/>
        <end position="25"/>
    </location>
</feature>